<dbReference type="Proteomes" id="UP000704611">
    <property type="component" value="Unassembled WGS sequence"/>
</dbReference>
<evidence type="ECO:0008006" key="4">
    <source>
        <dbReference type="Google" id="ProtNLM"/>
    </source>
</evidence>
<keyword evidence="1" id="KW-0732">Signal</keyword>
<gene>
    <name evidence="2" type="ORF">KQY15_11585</name>
</gene>
<organism evidence="2 3">
    <name type="scientific">Arsukibacterium indicum</name>
    <dbReference type="NCBI Taxonomy" id="2848612"/>
    <lineage>
        <taxon>Bacteria</taxon>
        <taxon>Pseudomonadati</taxon>
        <taxon>Pseudomonadota</taxon>
        <taxon>Gammaproteobacteria</taxon>
        <taxon>Chromatiales</taxon>
        <taxon>Chromatiaceae</taxon>
        <taxon>Arsukibacterium</taxon>
    </lineage>
</organism>
<sequence>MQNSIICHVCLLMFLLVLAACQPQRADHSTRVFTQGPDISLGLTPGTVPVETPLRLQLVSRQPISNITADVTGVSMYMGVVPLRFQKLSTPDSGGAEQWQAEFLLGACSDPAMLWQLNVTVQFADGRKLSLKEQFNSSW</sequence>
<evidence type="ECO:0000313" key="3">
    <source>
        <dbReference type="Proteomes" id="UP000704611"/>
    </source>
</evidence>
<protein>
    <recommendedName>
        <fullName evidence="4">Lipoprotein</fullName>
    </recommendedName>
</protein>
<proteinExistence type="predicted"/>
<comment type="caution">
    <text evidence="2">The sequence shown here is derived from an EMBL/GenBank/DDBJ whole genome shotgun (WGS) entry which is preliminary data.</text>
</comment>
<accession>A0ABS6MLQ7</accession>
<reference evidence="2 3" key="1">
    <citation type="submission" date="2021-06" db="EMBL/GenBank/DDBJ databases">
        <title>Rheinheimera indica sp. nov., isolated from deep-sea sediment.</title>
        <authorList>
            <person name="Wang Z."/>
            <person name="Zhang X.-Y."/>
        </authorList>
    </citation>
    <scope>NUCLEOTIDE SEQUENCE [LARGE SCALE GENOMIC DNA]</scope>
    <source>
        <strain evidence="2 3">SM2107</strain>
    </source>
</reference>
<dbReference type="RefSeq" id="WP_217669361.1">
    <property type="nucleotide sequence ID" value="NZ_JAHRID010000005.1"/>
</dbReference>
<feature type="signal peptide" evidence="1">
    <location>
        <begin position="1"/>
        <end position="19"/>
    </location>
</feature>
<evidence type="ECO:0000256" key="1">
    <source>
        <dbReference type="SAM" id="SignalP"/>
    </source>
</evidence>
<evidence type="ECO:0000313" key="2">
    <source>
        <dbReference type="EMBL" id="MBV2129732.1"/>
    </source>
</evidence>
<feature type="chain" id="PRO_5045954199" description="Lipoprotein" evidence="1">
    <location>
        <begin position="20"/>
        <end position="139"/>
    </location>
</feature>
<name>A0ABS6MLQ7_9GAMM</name>
<keyword evidence="3" id="KW-1185">Reference proteome</keyword>
<dbReference type="EMBL" id="JAHRID010000005">
    <property type="protein sequence ID" value="MBV2129732.1"/>
    <property type="molecule type" value="Genomic_DNA"/>
</dbReference>